<evidence type="ECO:0000256" key="1">
    <source>
        <dbReference type="ARBA" id="ARBA00022485"/>
    </source>
</evidence>
<dbReference type="EC" id="1.17.99.6" evidence="7"/>
<evidence type="ECO:0000256" key="3">
    <source>
        <dbReference type="ARBA" id="ARBA00022694"/>
    </source>
</evidence>
<dbReference type="PANTHER" id="PTHR30002:SF4">
    <property type="entry name" value="EPOXYQUEUOSINE REDUCTASE"/>
    <property type="match status" value="1"/>
</dbReference>
<keyword evidence="1" id="KW-0479">Metal-binding</keyword>
<evidence type="ECO:0000259" key="6">
    <source>
        <dbReference type="PROSITE" id="PS51379"/>
    </source>
</evidence>
<proteinExistence type="predicted"/>
<dbReference type="Pfam" id="PF13484">
    <property type="entry name" value="Fer4_16"/>
    <property type="match status" value="1"/>
</dbReference>
<reference evidence="7" key="1">
    <citation type="submission" date="2019-03" db="EMBL/GenBank/DDBJ databases">
        <title>Single cell metagenomics reveals metabolic interactions within the superorganism composed of flagellate Streblomastix strix and complex community of Bacteroidetes bacteria on its surface.</title>
        <authorList>
            <person name="Treitli S.C."/>
            <person name="Kolisko M."/>
            <person name="Husnik F."/>
            <person name="Keeling P."/>
            <person name="Hampl V."/>
        </authorList>
    </citation>
    <scope>NUCLEOTIDE SEQUENCE</scope>
    <source>
        <strain evidence="7">STM</strain>
    </source>
</reference>
<dbReference type="InterPro" id="IPR013542">
    <property type="entry name" value="QueG_DUF1730"/>
</dbReference>
<dbReference type="Gene3D" id="3.30.70.20">
    <property type="match status" value="1"/>
</dbReference>
<accession>A0A5J4QYT9</accession>
<organism evidence="7">
    <name type="scientific">termite gut metagenome</name>
    <dbReference type="NCBI Taxonomy" id="433724"/>
    <lineage>
        <taxon>unclassified sequences</taxon>
        <taxon>metagenomes</taxon>
        <taxon>organismal metagenomes</taxon>
    </lineage>
</organism>
<sequence length="306" mass="35652">MNLDCCEASKIKNEALRLGFSACGIASADNVNENIHYFKEWITAGHHAGMTYLENYFEKRYHPHLLVEGVRSIVSVALYYYPERLLDEDQYQFAYYAYGKDYHEVIRRKLNDLFSFIHNELRPVRGIAFCDTAPILERYWAWRAGLGWIGKNTQLIIPKAGSYFFLGELFLNIKLEYDVPFRRNNCESCVRCLNACPSKALGQPYKLNARRCLSYLTIENRGAIPEGTALGNRIYGCDECQKVCPWNRFAVPCNIQEFQPAPAFLKMQKEDWRELTEEQYRILFKGSAVKRAKYERLKRNIDLADI</sequence>
<keyword evidence="3" id="KW-0819">tRNA processing</keyword>
<dbReference type="PANTHER" id="PTHR30002">
    <property type="entry name" value="EPOXYQUEUOSINE REDUCTASE"/>
    <property type="match status" value="1"/>
</dbReference>
<keyword evidence="5 7" id="KW-0560">Oxidoreductase</keyword>
<dbReference type="GO" id="GO:0052693">
    <property type="term" value="F:epoxyqueuosine reductase activity"/>
    <property type="evidence" value="ECO:0007669"/>
    <property type="project" value="UniProtKB-EC"/>
</dbReference>
<keyword evidence="1" id="KW-0004">4Fe-4S</keyword>
<gene>
    <name evidence="7" type="ORF">EZS27_024598</name>
</gene>
<dbReference type="Pfam" id="PF08331">
    <property type="entry name" value="QueG_DUF1730"/>
    <property type="match status" value="1"/>
</dbReference>
<evidence type="ECO:0000256" key="2">
    <source>
        <dbReference type="ARBA" id="ARBA00022490"/>
    </source>
</evidence>
<dbReference type="GO" id="GO:0008616">
    <property type="term" value="P:tRNA queuosine(34) biosynthetic process"/>
    <property type="evidence" value="ECO:0007669"/>
    <property type="project" value="UniProtKB-KW"/>
</dbReference>
<evidence type="ECO:0000256" key="4">
    <source>
        <dbReference type="ARBA" id="ARBA00022785"/>
    </source>
</evidence>
<protein>
    <submittedName>
        <fullName evidence="7">Epoxyqueuosine reductase</fullName>
        <ecNumber evidence="7">1.17.99.6</ecNumber>
    </submittedName>
</protein>
<dbReference type="InterPro" id="IPR004453">
    <property type="entry name" value="QueG"/>
</dbReference>
<keyword evidence="1" id="KW-0411">Iron-sulfur</keyword>
<evidence type="ECO:0000313" key="7">
    <source>
        <dbReference type="EMBL" id="KAA6326274.1"/>
    </source>
</evidence>
<dbReference type="GO" id="GO:0051539">
    <property type="term" value="F:4 iron, 4 sulfur cluster binding"/>
    <property type="evidence" value="ECO:0007669"/>
    <property type="project" value="UniProtKB-KW"/>
</dbReference>
<keyword evidence="4" id="KW-0671">Queuosine biosynthesis</keyword>
<dbReference type="PROSITE" id="PS00198">
    <property type="entry name" value="4FE4S_FER_1"/>
    <property type="match status" value="1"/>
</dbReference>
<dbReference type="NCBIfam" id="TIGR00276">
    <property type="entry name" value="tRNA epoxyqueuosine(34) reductase QueG"/>
    <property type="match status" value="1"/>
</dbReference>
<dbReference type="EMBL" id="SNRY01002196">
    <property type="protein sequence ID" value="KAA6326274.1"/>
    <property type="molecule type" value="Genomic_DNA"/>
</dbReference>
<feature type="domain" description="4Fe-4S ferredoxin-type" evidence="6">
    <location>
        <begin position="177"/>
        <end position="206"/>
    </location>
</feature>
<comment type="caution">
    <text evidence="7">The sequence shown here is derived from an EMBL/GenBank/DDBJ whole genome shotgun (WGS) entry which is preliminary data.</text>
</comment>
<dbReference type="SUPFAM" id="SSF46548">
    <property type="entry name" value="alpha-helical ferredoxin"/>
    <property type="match status" value="1"/>
</dbReference>
<name>A0A5J4QYT9_9ZZZZ</name>
<keyword evidence="1" id="KW-0408">Iron</keyword>
<keyword evidence="2" id="KW-0963">Cytoplasm</keyword>
<dbReference type="InterPro" id="IPR017900">
    <property type="entry name" value="4Fe4S_Fe_S_CS"/>
</dbReference>
<dbReference type="InterPro" id="IPR017896">
    <property type="entry name" value="4Fe4S_Fe-S-bd"/>
</dbReference>
<dbReference type="PROSITE" id="PS51379">
    <property type="entry name" value="4FE4S_FER_2"/>
    <property type="match status" value="1"/>
</dbReference>
<dbReference type="AlphaFoldDB" id="A0A5J4QYT9"/>
<evidence type="ECO:0000256" key="5">
    <source>
        <dbReference type="ARBA" id="ARBA00023002"/>
    </source>
</evidence>